<dbReference type="SUPFAM" id="SSF56925">
    <property type="entry name" value="OMPA-like"/>
    <property type="match status" value="1"/>
</dbReference>
<dbReference type="Proteomes" id="UP000257039">
    <property type="component" value="Unassembled WGS sequence"/>
</dbReference>
<evidence type="ECO:0000313" key="1">
    <source>
        <dbReference type="EMBL" id="RDH45906.1"/>
    </source>
</evidence>
<reference evidence="1 2" key="1">
    <citation type="submission" date="2017-04" db="EMBL/GenBank/DDBJ databases">
        <title>Draft genome sequence of Zooshikella ganghwensis VG4 isolated from Red Sea sediments.</title>
        <authorList>
            <person name="Rehman Z."/>
            <person name="Alam I."/>
            <person name="Kamau A."/>
            <person name="Bajic V."/>
            <person name="Leiknes T."/>
        </authorList>
    </citation>
    <scope>NUCLEOTIDE SEQUENCE [LARGE SCALE GENOMIC DNA]</scope>
    <source>
        <strain evidence="1 2">VG4</strain>
    </source>
</reference>
<dbReference type="EMBL" id="NDXW01000001">
    <property type="protein sequence ID" value="RDH45906.1"/>
    <property type="molecule type" value="Genomic_DNA"/>
</dbReference>
<dbReference type="AlphaFoldDB" id="A0A4P9VS35"/>
<keyword evidence="1" id="KW-0378">Hydrolase</keyword>
<organism evidence="1 2">
    <name type="scientific">Zooshikella ganghwensis</name>
    <dbReference type="NCBI Taxonomy" id="202772"/>
    <lineage>
        <taxon>Bacteria</taxon>
        <taxon>Pseudomonadati</taxon>
        <taxon>Pseudomonadota</taxon>
        <taxon>Gammaproteobacteria</taxon>
        <taxon>Oceanospirillales</taxon>
        <taxon>Zooshikellaceae</taxon>
        <taxon>Zooshikella</taxon>
    </lineage>
</organism>
<protein>
    <submittedName>
        <fullName evidence="1">Acyloxyacyl hydrolase</fullName>
    </submittedName>
</protein>
<dbReference type="Pfam" id="PF09411">
    <property type="entry name" value="PagL"/>
    <property type="match status" value="1"/>
</dbReference>
<evidence type="ECO:0000313" key="2">
    <source>
        <dbReference type="Proteomes" id="UP000257039"/>
    </source>
</evidence>
<accession>A0A4P9VS35</accession>
<dbReference type="Gene3D" id="2.40.160.20">
    <property type="match status" value="1"/>
</dbReference>
<gene>
    <name evidence="1" type="ORF">B9G39_21975</name>
</gene>
<dbReference type="GO" id="GO:0016787">
    <property type="term" value="F:hydrolase activity"/>
    <property type="evidence" value="ECO:0007669"/>
    <property type="project" value="UniProtKB-KW"/>
</dbReference>
<sequence length="75" mass="8341">MGVSYVTLDEIVAKGNSPVDLGTNFQLEDRVGVGLLFGQQQTVEFGYRYLHYSNGGVNGDNDGIDFQQLHLTVWF</sequence>
<comment type="caution">
    <text evidence="1">The sequence shown here is derived from an EMBL/GenBank/DDBJ whole genome shotgun (WGS) entry which is preliminary data.</text>
</comment>
<name>A0A4P9VS35_9GAMM</name>
<keyword evidence="2" id="KW-1185">Reference proteome</keyword>
<dbReference type="InterPro" id="IPR011250">
    <property type="entry name" value="OMP/PagP_B-barrel"/>
</dbReference>
<proteinExistence type="predicted"/>
<dbReference type="InterPro" id="IPR018550">
    <property type="entry name" value="Lipid-A_deacylase-rel"/>
</dbReference>